<dbReference type="Proteomes" id="UP001174997">
    <property type="component" value="Unassembled WGS sequence"/>
</dbReference>
<name>A0AA39ZGR7_9PEZI</name>
<dbReference type="AlphaFoldDB" id="A0AA39ZGR7"/>
<keyword evidence="1" id="KW-1133">Transmembrane helix</keyword>
<keyword evidence="1" id="KW-0472">Membrane</keyword>
<accession>A0AA39ZGR7</accession>
<dbReference type="EMBL" id="JAULSY010000028">
    <property type="protein sequence ID" value="KAK0670767.1"/>
    <property type="molecule type" value="Genomic_DNA"/>
</dbReference>
<evidence type="ECO:0000313" key="3">
    <source>
        <dbReference type="Proteomes" id="UP001174997"/>
    </source>
</evidence>
<reference evidence="2" key="1">
    <citation type="submission" date="2023-06" db="EMBL/GenBank/DDBJ databases">
        <title>Genome-scale phylogeny and comparative genomics of the fungal order Sordariales.</title>
        <authorList>
            <consortium name="Lawrence Berkeley National Laboratory"/>
            <person name="Hensen N."/>
            <person name="Bonometti L."/>
            <person name="Westerberg I."/>
            <person name="Brannstrom I.O."/>
            <person name="Guillou S."/>
            <person name="Cros-Aarteil S."/>
            <person name="Calhoun S."/>
            <person name="Haridas S."/>
            <person name="Kuo A."/>
            <person name="Mondo S."/>
            <person name="Pangilinan J."/>
            <person name="Riley R."/>
            <person name="Labutti K."/>
            <person name="Andreopoulos B."/>
            <person name="Lipzen A."/>
            <person name="Chen C."/>
            <person name="Yanf M."/>
            <person name="Daum C."/>
            <person name="Ng V."/>
            <person name="Clum A."/>
            <person name="Steindorff A."/>
            <person name="Ohm R."/>
            <person name="Martin F."/>
            <person name="Silar P."/>
            <person name="Natvig D."/>
            <person name="Lalanne C."/>
            <person name="Gautier V."/>
            <person name="Ament-Velasquez S.L."/>
            <person name="Kruys A."/>
            <person name="Hutchinson M.I."/>
            <person name="Powell A.J."/>
            <person name="Barry K."/>
            <person name="Miller A.N."/>
            <person name="Grigoriev I.V."/>
            <person name="Debuchy R."/>
            <person name="Gladieux P."/>
            <person name="Thoren M.H."/>
            <person name="Johannesson H."/>
        </authorList>
    </citation>
    <scope>NUCLEOTIDE SEQUENCE</scope>
    <source>
        <strain evidence="2">CBS 307.81</strain>
    </source>
</reference>
<organism evidence="2 3">
    <name type="scientific">Cercophora samala</name>
    <dbReference type="NCBI Taxonomy" id="330535"/>
    <lineage>
        <taxon>Eukaryota</taxon>
        <taxon>Fungi</taxon>
        <taxon>Dikarya</taxon>
        <taxon>Ascomycota</taxon>
        <taxon>Pezizomycotina</taxon>
        <taxon>Sordariomycetes</taxon>
        <taxon>Sordariomycetidae</taxon>
        <taxon>Sordariales</taxon>
        <taxon>Lasiosphaeriaceae</taxon>
        <taxon>Cercophora</taxon>
    </lineage>
</organism>
<sequence length="116" mass="13149">MFQSLMMFGLSCFSADPGASHLCSSMQFISSFLLSLCLLLAVLVLRAATFKVYITSRRMGGSLSFCLYSATIRASTPPVSQKSQRYIPSRLLHPPQFTRAQEMFQVYILAFLYYHR</sequence>
<keyword evidence="1" id="KW-0812">Transmembrane</keyword>
<proteinExistence type="predicted"/>
<evidence type="ECO:0000256" key="1">
    <source>
        <dbReference type="SAM" id="Phobius"/>
    </source>
</evidence>
<gene>
    <name evidence="2" type="ORF">QBC41DRAFT_68089</name>
</gene>
<comment type="caution">
    <text evidence="2">The sequence shown here is derived from an EMBL/GenBank/DDBJ whole genome shotgun (WGS) entry which is preliminary data.</text>
</comment>
<keyword evidence="3" id="KW-1185">Reference proteome</keyword>
<evidence type="ECO:0000313" key="2">
    <source>
        <dbReference type="EMBL" id="KAK0670767.1"/>
    </source>
</evidence>
<feature type="transmembrane region" description="Helical" evidence="1">
    <location>
        <begin position="32"/>
        <end position="54"/>
    </location>
</feature>
<protein>
    <submittedName>
        <fullName evidence="2">Uncharacterized protein</fullName>
    </submittedName>
</protein>